<dbReference type="OrthoDB" id="2506647at2759"/>
<gene>
    <name evidence="1" type="ORF">WR25_14734</name>
</gene>
<accession>A0A2A2J9A5</accession>
<organism evidence="1 2">
    <name type="scientific">Diploscapter pachys</name>
    <dbReference type="NCBI Taxonomy" id="2018661"/>
    <lineage>
        <taxon>Eukaryota</taxon>
        <taxon>Metazoa</taxon>
        <taxon>Ecdysozoa</taxon>
        <taxon>Nematoda</taxon>
        <taxon>Chromadorea</taxon>
        <taxon>Rhabditida</taxon>
        <taxon>Rhabditina</taxon>
        <taxon>Rhabditomorpha</taxon>
        <taxon>Rhabditoidea</taxon>
        <taxon>Rhabditidae</taxon>
        <taxon>Diploscapter</taxon>
    </lineage>
</organism>
<dbReference type="Gene3D" id="3.90.280.10">
    <property type="entry name" value="PEBP-like"/>
    <property type="match status" value="1"/>
</dbReference>
<sequence length="436" mass="49092">MKPVQPFLIRKKPEISWKGLQYDQSLTILIVDAGFGTLNYMVTDFPRKPKVLVDYRLSDNYHSAPNALVVLAFKSEGKPAPVLPSDFSADSLFDLSKFMLDNDLSDDLVGLSVIIVGSDAFAIERQRVKGSVDYCHSLLKKKLHHKVDEFYSRLPLHHLNSWMSITYQQPAISANVCCRKLSLSAESHRLDPLGNASISALATLYHPTVSSHRIPLTNNFVNYHRHTRTFVALGDDLYTLALIDKDSEVLHWLLVDIPVGELSDAGNKGITIANYLHPAPREPTNCTNFVFLLLIQPSSLAELDAYCQGSCRKRKEFRIDFFMHQYGLRLSAISLMRTCYDLPYTVHSLSQPHKSARNGTLTHMDRTASHPGVMRERDHARLSFIPPRLCRAFHLSNHKCPLVVTTSAVNSASQISSAHLPIFLISAFILLLFREL</sequence>
<dbReference type="AlphaFoldDB" id="A0A2A2J9A5"/>
<dbReference type="InterPro" id="IPR036610">
    <property type="entry name" value="PEBP-like_sf"/>
</dbReference>
<dbReference type="Proteomes" id="UP000218231">
    <property type="component" value="Unassembled WGS sequence"/>
</dbReference>
<name>A0A2A2J9A5_9BILA</name>
<dbReference type="SUPFAM" id="SSF49777">
    <property type="entry name" value="PEBP-like"/>
    <property type="match status" value="2"/>
</dbReference>
<keyword evidence="2" id="KW-1185">Reference proteome</keyword>
<evidence type="ECO:0000313" key="2">
    <source>
        <dbReference type="Proteomes" id="UP000218231"/>
    </source>
</evidence>
<protein>
    <submittedName>
        <fullName evidence="1">Uncharacterized protein</fullName>
    </submittedName>
</protein>
<reference evidence="1 2" key="1">
    <citation type="journal article" date="2017" name="Curr. Biol.">
        <title>Genome architecture and evolution of a unichromosomal asexual nematode.</title>
        <authorList>
            <person name="Fradin H."/>
            <person name="Zegar C."/>
            <person name="Gutwein M."/>
            <person name="Lucas J."/>
            <person name="Kovtun M."/>
            <person name="Corcoran D."/>
            <person name="Baugh L.R."/>
            <person name="Kiontke K."/>
            <person name="Gunsalus K."/>
            <person name="Fitch D.H."/>
            <person name="Piano F."/>
        </authorList>
    </citation>
    <scope>NUCLEOTIDE SEQUENCE [LARGE SCALE GENOMIC DNA]</scope>
    <source>
        <strain evidence="1">PF1309</strain>
    </source>
</reference>
<comment type="caution">
    <text evidence="1">The sequence shown here is derived from an EMBL/GenBank/DDBJ whole genome shotgun (WGS) entry which is preliminary data.</text>
</comment>
<dbReference type="STRING" id="2018661.A0A2A2J9A5"/>
<evidence type="ECO:0000313" key="1">
    <source>
        <dbReference type="EMBL" id="PAV58348.1"/>
    </source>
</evidence>
<dbReference type="EMBL" id="LIAE01010588">
    <property type="protein sequence ID" value="PAV58348.1"/>
    <property type="molecule type" value="Genomic_DNA"/>
</dbReference>
<proteinExistence type="predicted"/>